<name>A0ABU7M0M6_9PROT</name>
<keyword evidence="3" id="KW-1185">Reference proteome</keyword>
<dbReference type="RefSeq" id="WP_330196914.1">
    <property type="nucleotide sequence ID" value="NZ_JAZDRO010000005.1"/>
</dbReference>
<dbReference type="EMBL" id="JAZDRO010000005">
    <property type="protein sequence ID" value="MEE2567353.1"/>
    <property type="molecule type" value="Genomic_DNA"/>
</dbReference>
<accession>A0ABU7M0M6</accession>
<dbReference type="Gene3D" id="3.40.50.1010">
    <property type="entry name" value="5'-nuclease"/>
    <property type="match status" value="1"/>
</dbReference>
<sequence>MIGNTPAGANLRGFILPNRAGFYVDGFNVHGGLDEFGAPHLKWLNLRLLCQKLAGENGHMVERVVYCTARPRHFANAARIHRWGEYKSALEIVGCEPVLGTFALADINCRAKCRETFQKAEEKQSDVNLAIMPIEDLFDQRIDHVYLVTGDSDQIPTLRHIATRYPDCERIVVFPPNRGGSSALAQAAIKIRHLSREDIASCLFPEVVRLPGDRRYATRPHEYAPPG</sequence>
<reference evidence="2 3" key="1">
    <citation type="submission" date="2024-01" db="EMBL/GenBank/DDBJ databases">
        <title>Hyphobacterium bacterium isolated from marine sediment.</title>
        <authorList>
            <person name="Zhao S."/>
        </authorList>
    </citation>
    <scope>NUCLEOTIDE SEQUENCE [LARGE SCALE GENOMIC DNA]</scope>
    <source>
        <strain evidence="2 3">Y60-23</strain>
    </source>
</reference>
<evidence type="ECO:0000313" key="3">
    <source>
        <dbReference type="Proteomes" id="UP001310692"/>
    </source>
</evidence>
<comment type="caution">
    <text evidence="2">The sequence shown here is derived from an EMBL/GenBank/DDBJ whole genome shotgun (WGS) entry which is preliminary data.</text>
</comment>
<evidence type="ECO:0000313" key="2">
    <source>
        <dbReference type="EMBL" id="MEE2567353.1"/>
    </source>
</evidence>
<dbReference type="CDD" id="cd18722">
    <property type="entry name" value="PIN_NicB-like"/>
    <property type="match status" value="1"/>
</dbReference>
<feature type="domain" description="NYN" evidence="1">
    <location>
        <begin position="23"/>
        <end position="188"/>
    </location>
</feature>
<dbReference type="Proteomes" id="UP001310692">
    <property type="component" value="Unassembled WGS sequence"/>
</dbReference>
<gene>
    <name evidence="2" type="ORF">V0U35_11755</name>
</gene>
<organism evidence="2 3">
    <name type="scientific">Hyphobacterium marinum</name>
    <dbReference type="NCBI Taxonomy" id="3116574"/>
    <lineage>
        <taxon>Bacteria</taxon>
        <taxon>Pseudomonadati</taxon>
        <taxon>Pseudomonadota</taxon>
        <taxon>Alphaproteobacteria</taxon>
        <taxon>Maricaulales</taxon>
        <taxon>Maricaulaceae</taxon>
        <taxon>Hyphobacterium</taxon>
    </lineage>
</organism>
<dbReference type="InterPro" id="IPR021139">
    <property type="entry name" value="NYN"/>
</dbReference>
<dbReference type="Pfam" id="PF01936">
    <property type="entry name" value="NYN"/>
    <property type="match status" value="1"/>
</dbReference>
<protein>
    <submittedName>
        <fullName evidence="2">NYN domain-containing protein</fullName>
    </submittedName>
</protein>
<evidence type="ECO:0000259" key="1">
    <source>
        <dbReference type="Pfam" id="PF01936"/>
    </source>
</evidence>
<proteinExistence type="predicted"/>